<accession>A0AAW2WEF1</accession>
<dbReference type="EMBL" id="JACGWN010000008">
    <property type="protein sequence ID" value="KAL0440062.1"/>
    <property type="molecule type" value="Genomic_DNA"/>
</dbReference>
<evidence type="ECO:0000313" key="1">
    <source>
        <dbReference type="EMBL" id="KAL0440062.1"/>
    </source>
</evidence>
<name>A0AAW2WEF1_9LAMI</name>
<protein>
    <submittedName>
        <fullName evidence="1">Uncharacterized protein</fullName>
    </submittedName>
</protein>
<reference evidence="1" key="2">
    <citation type="journal article" date="2024" name="Plant">
        <title>Genomic evolution and insights into agronomic trait innovations of Sesamum species.</title>
        <authorList>
            <person name="Miao H."/>
            <person name="Wang L."/>
            <person name="Qu L."/>
            <person name="Liu H."/>
            <person name="Sun Y."/>
            <person name="Le M."/>
            <person name="Wang Q."/>
            <person name="Wei S."/>
            <person name="Zheng Y."/>
            <person name="Lin W."/>
            <person name="Duan Y."/>
            <person name="Cao H."/>
            <person name="Xiong S."/>
            <person name="Wang X."/>
            <person name="Wei L."/>
            <person name="Li C."/>
            <person name="Ma Q."/>
            <person name="Ju M."/>
            <person name="Zhao R."/>
            <person name="Li G."/>
            <person name="Mu C."/>
            <person name="Tian Q."/>
            <person name="Mei H."/>
            <person name="Zhang T."/>
            <person name="Gao T."/>
            <person name="Zhang H."/>
        </authorList>
    </citation>
    <scope>NUCLEOTIDE SEQUENCE</scope>
    <source>
        <strain evidence="1">KEN1</strain>
    </source>
</reference>
<proteinExistence type="predicted"/>
<sequence>MSAEQLMKEDWESWGACHEALIAKHLQQLVNENKSSIWVAWVLQYKLKRNIIWIIAGKEGSWGRKKLIKLRDQFINGWIIEWGLINDLYFGRTLDIWMGLYFEVS</sequence>
<reference evidence="1" key="1">
    <citation type="submission" date="2020-06" db="EMBL/GenBank/DDBJ databases">
        <authorList>
            <person name="Li T."/>
            <person name="Hu X."/>
            <person name="Zhang T."/>
            <person name="Song X."/>
            <person name="Zhang H."/>
            <person name="Dai N."/>
            <person name="Sheng W."/>
            <person name="Hou X."/>
            <person name="Wei L."/>
        </authorList>
    </citation>
    <scope>NUCLEOTIDE SEQUENCE</scope>
    <source>
        <strain evidence="1">KEN1</strain>
        <tissue evidence="1">Leaf</tissue>
    </source>
</reference>
<organism evidence="1">
    <name type="scientific">Sesamum latifolium</name>
    <dbReference type="NCBI Taxonomy" id="2727402"/>
    <lineage>
        <taxon>Eukaryota</taxon>
        <taxon>Viridiplantae</taxon>
        <taxon>Streptophyta</taxon>
        <taxon>Embryophyta</taxon>
        <taxon>Tracheophyta</taxon>
        <taxon>Spermatophyta</taxon>
        <taxon>Magnoliopsida</taxon>
        <taxon>eudicotyledons</taxon>
        <taxon>Gunneridae</taxon>
        <taxon>Pentapetalae</taxon>
        <taxon>asterids</taxon>
        <taxon>lamiids</taxon>
        <taxon>Lamiales</taxon>
        <taxon>Pedaliaceae</taxon>
        <taxon>Sesamum</taxon>
    </lineage>
</organism>
<comment type="caution">
    <text evidence="1">The sequence shown here is derived from an EMBL/GenBank/DDBJ whole genome shotgun (WGS) entry which is preliminary data.</text>
</comment>
<dbReference type="AlphaFoldDB" id="A0AAW2WEF1"/>
<gene>
    <name evidence="1" type="ORF">Slati_2489200</name>
</gene>